<dbReference type="Proteomes" id="UP000676310">
    <property type="component" value="Unassembled WGS sequence"/>
</dbReference>
<keyword evidence="3" id="KW-1185">Reference proteome</keyword>
<dbReference type="AlphaFoldDB" id="A0A8J2HX38"/>
<organism evidence="2 3">
    <name type="scientific">Alternaria atra</name>
    <dbReference type="NCBI Taxonomy" id="119953"/>
    <lineage>
        <taxon>Eukaryota</taxon>
        <taxon>Fungi</taxon>
        <taxon>Dikarya</taxon>
        <taxon>Ascomycota</taxon>
        <taxon>Pezizomycotina</taxon>
        <taxon>Dothideomycetes</taxon>
        <taxon>Pleosporomycetidae</taxon>
        <taxon>Pleosporales</taxon>
        <taxon>Pleosporineae</taxon>
        <taxon>Pleosporaceae</taxon>
        <taxon>Alternaria</taxon>
        <taxon>Alternaria sect. Ulocladioides</taxon>
    </lineage>
</organism>
<name>A0A8J2HX38_9PLEO</name>
<feature type="region of interest" description="Disordered" evidence="1">
    <location>
        <begin position="77"/>
        <end position="124"/>
    </location>
</feature>
<dbReference type="GeneID" id="67015209"/>
<feature type="compositionally biased region" description="Low complexity" evidence="1">
    <location>
        <begin position="312"/>
        <end position="322"/>
    </location>
</feature>
<feature type="compositionally biased region" description="Low complexity" evidence="1">
    <location>
        <begin position="104"/>
        <end position="124"/>
    </location>
</feature>
<proteinExistence type="predicted"/>
<accession>A0A8J2HX38</accession>
<comment type="caution">
    <text evidence="2">The sequence shown here is derived from an EMBL/GenBank/DDBJ whole genome shotgun (WGS) entry which is preliminary data.</text>
</comment>
<evidence type="ECO:0000313" key="2">
    <source>
        <dbReference type="EMBL" id="CAG5155377.1"/>
    </source>
</evidence>
<feature type="region of interest" description="Disordered" evidence="1">
    <location>
        <begin position="196"/>
        <end position="234"/>
    </location>
</feature>
<evidence type="ECO:0000256" key="1">
    <source>
        <dbReference type="SAM" id="MobiDB-lite"/>
    </source>
</evidence>
<feature type="compositionally biased region" description="Pro residues" evidence="1">
    <location>
        <begin position="31"/>
        <end position="41"/>
    </location>
</feature>
<feature type="compositionally biased region" description="Low complexity" evidence="1">
    <location>
        <begin position="8"/>
        <end position="30"/>
    </location>
</feature>
<gene>
    <name evidence="2" type="ORF">ALTATR162_LOCUS3631</name>
</gene>
<feature type="compositionally biased region" description="Low complexity" evidence="1">
    <location>
        <begin position="253"/>
        <end position="266"/>
    </location>
</feature>
<feature type="region of interest" description="Disordered" evidence="1">
    <location>
        <begin position="1"/>
        <end position="59"/>
    </location>
</feature>
<dbReference type="EMBL" id="CAJRGZ010000017">
    <property type="protein sequence ID" value="CAG5155377.1"/>
    <property type="molecule type" value="Genomic_DNA"/>
</dbReference>
<sequence length="331" mass="35105">MLSTLQPSHPSMTPSYSQSSAMSSMTAQLPIIPPRQAPPRPKLSINTEQPRILGKGASLRLETLSAVSPTVRNTFSNAYERPATAPALQRPQRPQLSIESDQPAFTSASISASTPSSASTLSSTLTSASNDSATISIPYKQPHNLASILSNSPARSIIPRKMASNRPMFPAEKRVSFRTPLEEEITTTKYTLAHSDLDSSSSTLSSLTSTTSNSTTTSDSDASASSTASKPTLSLKASTISNTSISPLQLSLKSLNSSSSAENSPRPKSPRTGEKRDSSSSEDDSDSAPETPVAGRRKRTRDWRWTLGPLPSDNKSSLSSVSDATISEDSS</sequence>
<protein>
    <submittedName>
        <fullName evidence="2">Uncharacterized protein</fullName>
    </submittedName>
</protein>
<reference evidence="2" key="1">
    <citation type="submission" date="2021-05" db="EMBL/GenBank/DDBJ databases">
        <authorList>
            <person name="Stam R."/>
        </authorList>
    </citation>
    <scope>NUCLEOTIDE SEQUENCE</scope>
    <source>
        <strain evidence="2">CS162</strain>
    </source>
</reference>
<evidence type="ECO:0000313" key="3">
    <source>
        <dbReference type="Proteomes" id="UP000676310"/>
    </source>
</evidence>
<feature type="region of interest" description="Disordered" evidence="1">
    <location>
        <begin position="253"/>
        <end position="331"/>
    </location>
</feature>
<dbReference type="OrthoDB" id="5206740at2759"/>
<dbReference type="RefSeq" id="XP_043167174.1">
    <property type="nucleotide sequence ID" value="XM_043311239.1"/>
</dbReference>